<gene>
    <name evidence="2" type="ORF">UV61_C0003G0044</name>
</gene>
<accession>A0A0G1EVZ6</accession>
<feature type="transmembrane region" description="Helical" evidence="1">
    <location>
        <begin position="319"/>
        <end position="341"/>
    </location>
</feature>
<evidence type="ECO:0000313" key="2">
    <source>
        <dbReference type="EMBL" id="KKS87191.1"/>
    </source>
</evidence>
<feature type="transmembrane region" description="Helical" evidence="1">
    <location>
        <begin position="207"/>
        <end position="225"/>
    </location>
</feature>
<comment type="caution">
    <text evidence="2">The sequence shown here is derived from an EMBL/GenBank/DDBJ whole genome shotgun (WGS) entry which is preliminary data.</text>
</comment>
<organism evidence="2">
    <name type="scientific">Candidatus Gottesmanbacteria bacterium GW2011_GWB1_43_11</name>
    <dbReference type="NCBI Taxonomy" id="1618446"/>
    <lineage>
        <taxon>Bacteria</taxon>
        <taxon>Candidatus Gottesmaniibacteriota</taxon>
    </lineage>
</organism>
<feature type="transmembrane region" description="Helical" evidence="1">
    <location>
        <begin position="237"/>
        <end position="256"/>
    </location>
</feature>
<sequence length="900" mass="102232">MDLSNLNLKKILLPFLSLIILFISLGLITYLWWQILANWYLHLPSPIGGDYYTGLTYAKYFAQHLPLPPSGWLAFWNGGGPLIGGYQWLTFYLMAPLLFFATPLQALNWYSVIAILLFHLFSYLLYLQISKNYFVALGLTLIGLTSQAVYYQLTSGGMITGSSMQFYLPLSLLFLYRHFDLPKSYRNLLISSVICGLSLIHHPAMSLLFVILPVSVVLVTRSLIVSTSRIAHRVSEILIFIFTTSASGTLGLWPFFNQMSFSEIATTCDNSQCWGIYPFHLERWLGWLPFIVSGLSLLFVLGAKLVYRIFKRSLSIRSTMPLLFASVVLLLYPFGAYLHLLNSLANSLFPRRMFWAVLVLLLTLAAQNFKLLTRANRYFGWLMSTAFISILPFVLPWQVNSLTSASLIPKFLTDPPNAAPNYIHKIILPEYRDISYKNEQLPAWLTPENPQYRLDSNDATLTHWWNLISDIPVTRGYTSGFNAKSSDWTYYLQTALSVDANQNVPPQLIENRARFLFDAFGIGFVVNDKYHTDLQKEELYAKYSNRISQLKPQFTSPIIEPTTALPILFIGDDSGYSTFIRALALTNLNSSKLIPVKGPTSLSKLSPTILATFPSLFLYRFQGDLKLLVPYLKSGGKVFLELGSNPNLSHKFPSDLPLARVKEKSASAWNLQIDPDSKLVKQIDPQQFSPLLYQNQPWKYSTFDPSKSNANTTVLLRQDEEPVLVDAPIEKGRLFVSGLNLPFHLVEYLNQEETSLFANILETLVIIPNLYPQAQVIRYNSEKIEITGKKFNGVYFKENFHPGWQAKINDTAAPVFEAGLNFMYIPIPQTPNQIHLQLEFTGGFGNWIWFYINLLSLVVISVLILFPKLTHNLSSFISLPLSKLASKRISTLQTDEHLNY</sequence>
<feature type="transmembrane region" description="Helical" evidence="1">
    <location>
        <begin position="378"/>
        <end position="399"/>
    </location>
</feature>
<keyword evidence="1" id="KW-0472">Membrane</keyword>
<evidence type="ECO:0008006" key="3">
    <source>
        <dbReference type="Google" id="ProtNLM"/>
    </source>
</evidence>
<dbReference type="AlphaFoldDB" id="A0A0G1EVZ6"/>
<dbReference type="EMBL" id="LCFD01000003">
    <property type="protein sequence ID" value="KKS87191.1"/>
    <property type="molecule type" value="Genomic_DNA"/>
</dbReference>
<feature type="transmembrane region" description="Helical" evidence="1">
    <location>
        <begin position="284"/>
        <end position="307"/>
    </location>
</feature>
<feature type="transmembrane region" description="Helical" evidence="1">
    <location>
        <begin position="847"/>
        <end position="866"/>
    </location>
</feature>
<name>A0A0G1EVZ6_9BACT</name>
<feature type="transmembrane region" description="Helical" evidence="1">
    <location>
        <begin position="107"/>
        <end position="126"/>
    </location>
</feature>
<reference evidence="2" key="1">
    <citation type="journal article" date="2015" name="Nature">
        <title>rRNA introns, odd ribosomes, and small enigmatic genomes across a large radiation of phyla.</title>
        <authorList>
            <person name="Brown C.T."/>
            <person name="Hug L.A."/>
            <person name="Thomas B.C."/>
            <person name="Sharon I."/>
            <person name="Castelle C.J."/>
            <person name="Singh A."/>
            <person name="Wilkins M.J."/>
            <person name="Williams K.H."/>
            <person name="Banfield J.F."/>
        </authorList>
    </citation>
    <scope>NUCLEOTIDE SEQUENCE [LARGE SCALE GENOMIC DNA]</scope>
</reference>
<evidence type="ECO:0000256" key="1">
    <source>
        <dbReference type="SAM" id="Phobius"/>
    </source>
</evidence>
<feature type="transmembrane region" description="Helical" evidence="1">
    <location>
        <begin position="157"/>
        <end position="176"/>
    </location>
</feature>
<keyword evidence="1" id="KW-0812">Transmembrane</keyword>
<keyword evidence="1" id="KW-1133">Transmembrane helix</keyword>
<dbReference type="STRING" id="1618446.UV61_C0003G0044"/>
<feature type="transmembrane region" description="Helical" evidence="1">
    <location>
        <begin position="353"/>
        <end position="371"/>
    </location>
</feature>
<protein>
    <recommendedName>
        <fullName evidence="3">Membrane protein 6-pyruvoyl-tetrahydropterin synthase-related domain-containing protein</fullName>
    </recommendedName>
</protein>
<feature type="transmembrane region" description="Helical" evidence="1">
    <location>
        <begin position="12"/>
        <end position="33"/>
    </location>
</feature>
<dbReference type="Proteomes" id="UP000034050">
    <property type="component" value="Unassembled WGS sequence"/>
</dbReference>
<feature type="transmembrane region" description="Helical" evidence="1">
    <location>
        <begin position="133"/>
        <end position="151"/>
    </location>
</feature>
<proteinExistence type="predicted"/>